<evidence type="ECO:0000313" key="2">
    <source>
        <dbReference type="EMBL" id="MBW61957.1"/>
    </source>
</evidence>
<protein>
    <submittedName>
        <fullName evidence="2">Putative secreted protein</fullName>
    </submittedName>
</protein>
<name>A0A2M4C9F8_9DIPT</name>
<evidence type="ECO:0000256" key="1">
    <source>
        <dbReference type="SAM" id="SignalP"/>
    </source>
</evidence>
<proteinExistence type="predicted"/>
<organism evidence="2">
    <name type="scientific">Anopheles marajoara</name>
    <dbReference type="NCBI Taxonomy" id="58244"/>
    <lineage>
        <taxon>Eukaryota</taxon>
        <taxon>Metazoa</taxon>
        <taxon>Ecdysozoa</taxon>
        <taxon>Arthropoda</taxon>
        <taxon>Hexapoda</taxon>
        <taxon>Insecta</taxon>
        <taxon>Pterygota</taxon>
        <taxon>Neoptera</taxon>
        <taxon>Endopterygota</taxon>
        <taxon>Diptera</taxon>
        <taxon>Nematocera</taxon>
        <taxon>Culicoidea</taxon>
        <taxon>Culicidae</taxon>
        <taxon>Anophelinae</taxon>
        <taxon>Anopheles</taxon>
    </lineage>
</organism>
<keyword evidence="1" id="KW-0732">Signal</keyword>
<feature type="chain" id="PRO_5014844031" evidence="1">
    <location>
        <begin position="20"/>
        <end position="93"/>
    </location>
</feature>
<accession>A0A2M4C9F8</accession>
<dbReference type="AlphaFoldDB" id="A0A2M4C9F8"/>
<reference evidence="2" key="1">
    <citation type="submission" date="2018-01" db="EMBL/GenBank/DDBJ databases">
        <title>An insight into the sialome of Amazonian anophelines.</title>
        <authorList>
            <person name="Ribeiro J.M."/>
            <person name="Scarpassa V."/>
            <person name="Calvo E."/>
        </authorList>
    </citation>
    <scope>NUCLEOTIDE SEQUENCE</scope>
    <source>
        <tissue evidence="2">Salivary glands</tissue>
    </source>
</reference>
<dbReference type="EMBL" id="GGFJ01012816">
    <property type="protein sequence ID" value="MBW61957.1"/>
    <property type="molecule type" value="Transcribed_RNA"/>
</dbReference>
<feature type="signal peptide" evidence="1">
    <location>
        <begin position="1"/>
        <end position="19"/>
    </location>
</feature>
<sequence length="93" mass="10448">MAAMILVHMMLTHIQFTHSLISDHIPDCPFQDTSGVHIKSRRPLLHSLLALYKPRKKKCTNCRDCSTALAVPCARRVDVCGGYASRGWIADRD</sequence>